<feature type="transmembrane region" description="Helical" evidence="6">
    <location>
        <begin position="174"/>
        <end position="192"/>
    </location>
</feature>
<evidence type="ECO:0000256" key="2">
    <source>
        <dbReference type="ARBA" id="ARBA00022475"/>
    </source>
</evidence>
<evidence type="ECO:0000256" key="3">
    <source>
        <dbReference type="ARBA" id="ARBA00022692"/>
    </source>
</evidence>
<sequence length="401" mass="41575">MLLTDNRTIAAHRDPNILRWLGAYTASVTGDLVYFVALSWAAARTGGPVGVGVILAAGSVPRAILMLGGGVVADRFGPRLVVIGSDLVRCVLILAAAAVIFFGQLEVWLLVVLALAFGTVDALFMPAVGALPASMTTTDQLSRVQGLRMLGVRASNAIGPVLAAAALIGGAAGAFGVSGVLFALSLAVLLTVRVHRRAPEKRESPWKDFRAGLNHLRSKRSLVPLVIVIGLSEMCFSGPVAVGLVLFVKEHHWNASILGWILSAFSVGGAASAVVLSAVRGIRRAGLTMALSLVITAVLVTVIGLLNFQLVAIAIAGLLGFSSGCTMVLSNALIQKEAEPRYLGRVTAVTTFCTLGLSPLLFPLTGLIAAGWGIGVFFAACGGICAVAAIISMWRLRAAHL</sequence>
<dbReference type="InterPro" id="IPR036259">
    <property type="entry name" value="MFS_trans_sf"/>
</dbReference>
<dbReference type="Proteomes" id="UP001500618">
    <property type="component" value="Unassembled WGS sequence"/>
</dbReference>
<feature type="transmembrane region" description="Helical" evidence="6">
    <location>
        <begin position="286"/>
        <end position="306"/>
    </location>
</feature>
<dbReference type="SUPFAM" id="SSF103473">
    <property type="entry name" value="MFS general substrate transporter"/>
    <property type="match status" value="1"/>
</dbReference>
<dbReference type="Gene3D" id="1.20.1250.20">
    <property type="entry name" value="MFS general substrate transporter like domains"/>
    <property type="match status" value="1"/>
</dbReference>
<feature type="transmembrane region" description="Helical" evidence="6">
    <location>
        <begin position="222"/>
        <end position="245"/>
    </location>
</feature>
<comment type="caution">
    <text evidence="7">The sequence shown here is derived from an EMBL/GenBank/DDBJ whole genome shotgun (WGS) entry which is preliminary data.</text>
</comment>
<feature type="transmembrane region" description="Helical" evidence="6">
    <location>
        <begin position="370"/>
        <end position="394"/>
    </location>
</feature>
<dbReference type="PANTHER" id="PTHR23513:SF17">
    <property type="entry name" value="MEMBRANE PROTEIN"/>
    <property type="match status" value="1"/>
</dbReference>
<name>A0ABN2HXP8_9ACTN</name>
<feature type="transmembrane region" description="Helical" evidence="6">
    <location>
        <begin position="80"/>
        <end position="102"/>
    </location>
</feature>
<keyword evidence="8" id="KW-1185">Reference proteome</keyword>
<organism evidence="7 8">
    <name type="scientific">Fodinicola feengrottensis</name>
    <dbReference type="NCBI Taxonomy" id="435914"/>
    <lineage>
        <taxon>Bacteria</taxon>
        <taxon>Bacillati</taxon>
        <taxon>Actinomycetota</taxon>
        <taxon>Actinomycetes</taxon>
        <taxon>Mycobacteriales</taxon>
        <taxon>Fodinicola</taxon>
    </lineage>
</organism>
<accession>A0ABN2HXP8</accession>
<proteinExistence type="predicted"/>
<evidence type="ECO:0000256" key="5">
    <source>
        <dbReference type="ARBA" id="ARBA00023136"/>
    </source>
</evidence>
<evidence type="ECO:0000256" key="1">
    <source>
        <dbReference type="ARBA" id="ARBA00004651"/>
    </source>
</evidence>
<dbReference type="Pfam" id="PF07690">
    <property type="entry name" value="MFS_1"/>
    <property type="match status" value="1"/>
</dbReference>
<keyword evidence="3 6" id="KW-0812">Transmembrane</keyword>
<reference evidence="7 8" key="1">
    <citation type="journal article" date="2019" name="Int. J. Syst. Evol. Microbiol.">
        <title>The Global Catalogue of Microorganisms (GCM) 10K type strain sequencing project: providing services to taxonomists for standard genome sequencing and annotation.</title>
        <authorList>
            <consortium name="The Broad Institute Genomics Platform"/>
            <consortium name="The Broad Institute Genome Sequencing Center for Infectious Disease"/>
            <person name="Wu L."/>
            <person name="Ma J."/>
        </authorList>
    </citation>
    <scope>NUCLEOTIDE SEQUENCE [LARGE SCALE GENOMIC DNA]</scope>
    <source>
        <strain evidence="7 8">JCM 14718</strain>
    </source>
</reference>
<feature type="transmembrane region" description="Helical" evidence="6">
    <location>
        <begin position="108"/>
        <end position="129"/>
    </location>
</feature>
<evidence type="ECO:0000256" key="4">
    <source>
        <dbReference type="ARBA" id="ARBA00022989"/>
    </source>
</evidence>
<feature type="transmembrane region" description="Helical" evidence="6">
    <location>
        <begin position="312"/>
        <end position="334"/>
    </location>
</feature>
<dbReference type="RefSeq" id="WP_344312939.1">
    <property type="nucleotide sequence ID" value="NZ_BAAANY010000020.1"/>
</dbReference>
<gene>
    <name evidence="7" type="ORF">GCM10009765_50260</name>
</gene>
<keyword evidence="4 6" id="KW-1133">Transmembrane helix</keyword>
<keyword evidence="2" id="KW-1003">Cell membrane</keyword>
<evidence type="ECO:0000256" key="6">
    <source>
        <dbReference type="SAM" id="Phobius"/>
    </source>
</evidence>
<feature type="transmembrane region" description="Helical" evidence="6">
    <location>
        <begin position="21"/>
        <end position="43"/>
    </location>
</feature>
<feature type="transmembrane region" description="Helical" evidence="6">
    <location>
        <begin position="257"/>
        <end position="279"/>
    </location>
</feature>
<feature type="transmembrane region" description="Helical" evidence="6">
    <location>
        <begin position="346"/>
        <end position="364"/>
    </location>
</feature>
<dbReference type="InterPro" id="IPR011701">
    <property type="entry name" value="MFS"/>
</dbReference>
<feature type="transmembrane region" description="Helical" evidence="6">
    <location>
        <begin position="49"/>
        <end position="73"/>
    </location>
</feature>
<protein>
    <submittedName>
        <fullName evidence="7">MFS transporter</fullName>
    </submittedName>
</protein>
<evidence type="ECO:0000313" key="7">
    <source>
        <dbReference type="EMBL" id="GAA1694968.1"/>
    </source>
</evidence>
<dbReference type="PANTHER" id="PTHR23513">
    <property type="entry name" value="INTEGRAL MEMBRANE EFFLUX PROTEIN-RELATED"/>
    <property type="match status" value="1"/>
</dbReference>
<evidence type="ECO:0000313" key="8">
    <source>
        <dbReference type="Proteomes" id="UP001500618"/>
    </source>
</evidence>
<keyword evidence="5 6" id="KW-0472">Membrane</keyword>
<dbReference type="CDD" id="cd06173">
    <property type="entry name" value="MFS_MefA_like"/>
    <property type="match status" value="1"/>
</dbReference>
<comment type="subcellular location">
    <subcellularLocation>
        <location evidence="1">Cell membrane</location>
        <topology evidence="1">Multi-pass membrane protein</topology>
    </subcellularLocation>
</comment>
<dbReference type="EMBL" id="BAAANY010000020">
    <property type="protein sequence ID" value="GAA1694968.1"/>
    <property type="molecule type" value="Genomic_DNA"/>
</dbReference>